<evidence type="ECO:0000256" key="3">
    <source>
        <dbReference type="ARBA" id="ARBA00023004"/>
    </source>
</evidence>
<evidence type="ECO:0000313" key="6">
    <source>
        <dbReference type="EMBL" id="PJI93726.1"/>
    </source>
</evidence>
<organism evidence="6 7">
    <name type="scientific">Luteimicrobium subarcticum</name>
    <dbReference type="NCBI Taxonomy" id="620910"/>
    <lineage>
        <taxon>Bacteria</taxon>
        <taxon>Bacillati</taxon>
        <taxon>Actinomycetota</taxon>
        <taxon>Actinomycetes</taxon>
        <taxon>Micrococcales</taxon>
        <taxon>Luteimicrobium</taxon>
    </lineage>
</organism>
<gene>
    <name evidence="6" type="ORF">CLV34_1200</name>
</gene>
<dbReference type="PANTHER" id="PTHR10720:SF0">
    <property type="entry name" value="HEME OXYGENASE"/>
    <property type="match status" value="1"/>
</dbReference>
<dbReference type="SUPFAM" id="SSF48613">
    <property type="entry name" value="Heme oxygenase-like"/>
    <property type="match status" value="1"/>
</dbReference>
<protein>
    <submittedName>
        <fullName evidence="6">Heme oxygenase</fullName>
    </submittedName>
</protein>
<dbReference type="EMBL" id="PGTZ01000007">
    <property type="protein sequence ID" value="PJI93726.1"/>
    <property type="molecule type" value="Genomic_DNA"/>
</dbReference>
<comment type="caution">
    <text evidence="6">The sequence shown here is derived from an EMBL/GenBank/DDBJ whole genome shotgun (WGS) entry which is preliminary data.</text>
</comment>
<dbReference type="Pfam" id="PF01126">
    <property type="entry name" value="Heme_oxygenase"/>
    <property type="match status" value="1"/>
</dbReference>
<dbReference type="PANTHER" id="PTHR10720">
    <property type="entry name" value="HEME OXYGENASE"/>
    <property type="match status" value="1"/>
</dbReference>
<dbReference type="AlphaFoldDB" id="A0A2M8WSB1"/>
<evidence type="ECO:0000313" key="7">
    <source>
        <dbReference type="Proteomes" id="UP000231586"/>
    </source>
</evidence>
<name>A0A2M8WSB1_9MICO</name>
<keyword evidence="7" id="KW-1185">Reference proteome</keyword>
<keyword evidence="2 5" id="KW-0479">Metal-binding</keyword>
<dbReference type="GO" id="GO:0046872">
    <property type="term" value="F:metal ion binding"/>
    <property type="evidence" value="ECO:0007669"/>
    <property type="project" value="UniProtKB-KW"/>
</dbReference>
<dbReference type="OrthoDB" id="5493802at2"/>
<dbReference type="PRINTS" id="PR00088">
    <property type="entry name" value="HAEMOXYGNASE"/>
</dbReference>
<dbReference type="GO" id="GO:0004392">
    <property type="term" value="F:heme oxygenase (decyclizing) activity"/>
    <property type="evidence" value="ECO:0007669"/>
    <property type="project" value="InterPro"/>
</dbReference>
<dbReference type="GO" id="GO:0020037">
    <property type="term" value="F:heme binding"/>
    <property type="evidence" value="ECO:0007669"/>
    <property type="project" value="TreeGrafter"/>
</dbReference>
<accession>A0A2M8WSB1</accession>
<dbReference type="Gene3D" id="1.20.910.10">
    <property type="entry name" value="Heme oxygenase-like"/>
    <property type="match status" value="1"/>
</dbReference>
<dbReference type="Proteomes" id="UP000231586">
    <property type="component" value="Unassembled WGS sequence"/>
</dbReference>
<dbReference type="GO" id="GO:0006788">
    <property type="term" value="P:heme oxidation"/>
    <property type="evidence" value="ECO:0007669"/>
    <property type="project" value="InterPro"/>
</dbReference>
<dbReference type="InterPro" id="IPR016053">
    <property type="entry name" value="Haem_Oase-like"/>
</dbReference>
<keyword evidence="1 4" id="KW-0349">Heme</keyword>
<evidence type="ECO:0000256" key="1">
    <source>
        <dbReference type="ARBA" id="ARBA00022617"/>
    </source>
</evidence>
<feature type="binding site" evidence="4">
    <location>
        <position position="182"/>
    </location>
    <ligand>
        <name>heme b</name>
        <dbReference type="ChEBI" id="CHEBI:60344"/>
    </ligand>
</feature>
<dbReference type="InterPro" id="IPR016084">
    <property type="entry name" value="Haem_Oase-like_multi-hlx"/>
</dbReference>
<feature type="binding site" description="axial binding residue" evidence="5">
    <location>
        <position position="28"/>
    </location>
    <ligand>
        <name>heme b</name>
        <dbReference type="ChEBI" id="CHEBI:60344"/>
    </ligand>
    <ligandPart>
        <name>Fe</name>
        <dbReference type="ChEBI" id="CHEBI:18248"/>
    </ligandPart>
</feature>
<dbReference type="InterPro" id="IPR002051">
    <property type="entry name" value="Haem_Oase"/>
</dbReference>
<dbReference type="CDD" id="cd19165">
    <property type="entry name" value="HemeO"/>
    <property type="match status" value="1"/>
</dbReference>
<reference evidence="6 7" key="1">
    <citation type="submission" date="2017-11" db="EMBL/GenBank/DDBJ databases">
        <title>Genomic Encyclopedia of Archaeal and Bacterial Type Strains, Phase II (KMG-II): From Individual Species to Whole Genera.</title>
        <authorList>
            <person name="Goeker M."/>
        </authorList>
    </citation>
    <scope>NUCLEOTIDE SEQUENCE [LARGE SCALE GENOMIC DNA]</scope>
    <source>
        <strain evidence="6 7">DSM 22413</strain>
    </source>
</reference>
<feature type="binding site" evidence="4">
    <location>
        <position position="135"/>
    </location>
    <ligand>
        <name>heme b</name>
        <dbReference type="ChEBI" id="CHEBI:60344"/>
    </ligand>
</feature>
<proteinExistence type="predicted"/>
<dbReference type="GO" id="GO:0042167">
    <property type="term" value="P:heme catabolic process"/>
    <property type="evidence" value="ECO:0007669"/>
    <property type="project" value="TreeGrafter"/>
</dbReference>
<sequence>MTAVPVATWTDTHVPLSLLLREGTREEHERAEASGFVGSLLEGRLDVAAYADLAAQQLAVYRALETESAVAVQDPRGANLVFDELTRTPSIERDLDFLLGPDWSERITLHPATLEYVTHLQGVGADLPRYAAHAYTRYLGDLSGGQIIKRMLERHYDLGPAGLAFYTFDEIPKAKPFKDLYRERLDALALTADEADRAVDEACVAFRLNAAMFADLGTVHC</sequence>
<dbReference type="GO" id="GO:0006979">
    <property type="term" value="P:response to oxidative stress"/>
    <property type="evidence" value="ECO:0007669"/>
    <property type="project" value="TreeGrafter"/>
</dbReference>
<evidence type="ECO:0000256" key="5">
    <source>
        <dbReference type="PIRSR" id="PIRSR000343-2"/>
    </source>
</evidence>
<evidence type="ECO:0000256" key="4">
    <source>
        <dbReference type="PIRSR" id="PIRSR000343-1"/>
    </source>
</evidence>
<evidence type="ECO:0000256" key="2">
    <source>
        <dbReference type="ARBA" id="ARBA00022723"/>
    </source>
</evidence>
<dbReference type="RefSeq" id="WP_100349374.1">
    <property type="nucleotide sequence ID" value="NZ_PGTZ01000007.1"/>
</dbReference>
<dbReference type="PIRSF" id="PIRSF000343">
    <property type="entry name" value="Haem_Oase"/>
    <property type="match status" value="1"/>
</dbReference>
<feature type="binding site" evidence="4">
    <location>
        <position position="21"/>
    </location>
    <ligand>
        <name>heme b</name>
        <dbReference type="ChEBI" id="CHEBI:60344"/>
    </ligand>
</feature>
<keyword evidence="3 5" id="KW-0408">Iron</keyword>